<dbReference type="PANTHER" id="PTHR22847">
    <property type="entry name" value="WD40 REPEAT PROTEIN"/>
    <property type="match status" value="1"/>
</dbReference>
<dbReference type="Pfam" id="PF24883">
    <property type="entry name" value="NPHP3_N"/>
    <property type="match status" value="1"/>
</dbReference>
<evidence type="ECO:0000256" key="5">
    <source>
        <dbReference type="ARBA" id="ARBA00039789"/>
    </source>
</evidence>
<evidence type="ECO:0000256" key="7">
    <source>
        <dbReference type="PROSITE-ProRule" id="PRU00221"/>
    </source>
</evidence>
<feature type="repeat" description="WD" evidence="7">
    <location>
        <begin position="850"/>
        <end position="891"/>
    </location>
</feature>
<dbReference type="Gene3D" id="2.130.10.10">
    <property type="entry name" value="YVTN repeat-like/Quinoprotein amine dehydrogenase"/>
    <property type="match status" value="1"/>
</dbReference>
<dbReference type="InterPro" id="IPR015943">
    <property type="entry name" value="WD40/YVTN_repeat-like_dom_sf"/>
</dbReference>
<comment type="similarity">
    <text evidence="4">Belongs to the WD repeat MDV1/CAF4 family.</text>
</comment>
<dbReference type="GO" id="GO:0005634">
    <property type="term" value="C:nucleus"/>
    <property type="evidence" value="ECO:0007669"/>
    <property type="project" value="TreeGrafter"/>
</dbReference>
<comment type="function">
    <text evidence="6">Involved in mitochondrial fission. Acts as an adapter protein required to form mitochondrial fission complexes. Formation of these complexes is required to promote constriction and fission of the mitochondrial compartment at a late step in mitochondrial division.</text>
</comment>
<proteinExistence type="inferred from homology"/>
<dbReference type="InterPro" id="IPR020472">
    <property type="entry name" value="WD40_PAC1"/>
</dbReference>
<name>A0A8H5Y623_9HYPO</name>
<evidence type="ECO:0000256" key="4">
    <source>
        <dbReference type="ARBA" id="ARBA00038415"/>
    </source>
</evidence>
<dbReference type="PROSITE" id="PS50082">
    <property type="entry name" value="WD_REPEATS_2"/>
    <property type="match status" value="3"/>
</dbReference>
<evidence type="ECO:0000256" key="2">
    <source>
        <dbReference type="ARBA" id="ARBA00022737"/>
    </source>
</evidence>
<dbReference type="InterPro" id="IPR019775">
    <property type="entry name" value="WD40_repeat_CS"/>
</dbReference>
<sequence length="1063" mass="119141">MTGSDGFRKPSDPAAGFPFIVSSNLENVDAVTRKLIRSHVMRGKKKKVRPDKGQPTIGRGARTMAVYTQTARIKLEEVGSLYTSLIPSRVGSDLSFAKFAADIELSMLLNIAKVTPFARKVIFPLKVAIGLQEENNEGYYPIARDAVGLHITAFAVESFIDRKGLTLLKERLLGEDEELKISDSTISVVLKLAEAAHFDGDYQTSKQHMQGLRKMVDLRGGIYVFRGKALEVGMLRCDLSIAMHNGSSHVFFSQPSQPVPDYPHNLLRAWDDKMCSQEYIEISESLDSSLATAWRVMRRFCVIVNIGTQTQQLIRPQTIHETMTAVMYRLLRMDFTAGSINEAIRHGLLAFSYHVFLQWQDIKLPYHCFPTIYKNCVLGLELVDGISSQLMIWLLMTGALSLFSTSDEVWIRDSLRKQADKCWLVHKRPSLAQHVQNAINTNHSIAEKAINEQFNKLILLPLKEAELDPKTTIAVVIDALDECDGEEDVRVLIHALSQATTLTSARLRIFVTSRPELSVRLGFSDVQGTYQDLVLHEMPVQIVEHDISAFLANEFRKIRDSFNMTVGDDRKLPSDWPGQQTLQNLTQMAVPLFIFAATVCRFIGDRRWNPHTRLRKVLEHGNRSQGSQLDQTYGPILRSQITEVPKTDREEIIKDFKTIVGSIVTLASPLSVMALSRLLDVSPDVVDERLDALHSVLNIPLTRTLPVRLLHLSFRDYLVTEKTEFWVDERVTHRNLAKHCLRLMGSALRENICGLSFPGTRRSEVDGAQFEERMSPELQYACMYWVYHQTKVDLEPNDSHEVYDFLTTHFLHWLEALSLMGRAGEGLDTIRSLMDWLEVKEDWDACLLTLEGHSGSVNSVVFSHDSTMLASASFDNTVRIWDAKTGKCEHVLAGHSLSVSSVVFSHDLMMVASASFDNTVRIWDAKTGKCKHVLEGHTDNANSVVFSHGSMMVASASWDETVRIWDAKTGKRKKVIPSSFSTDILSFTPDDGGVVTNNGVLAFTGDRASSAQPPMPSHPLAAAALGLRDETWVTTAGKDLLWLPTECRRVKSAILANTTVIGF</sequence>
<evidence type="ECO:0000256" key="6">
    <source>
        <dbReference type="ARBA" id="ARBA00043913"/>
    </source>
</evidence>
<dbReference type="InterPro" id="IPR036322">
    <property type="entry name" value="WD40_repeat_dom_sf"/>
</dbReference>
<feature type="repeat" description="WD" evidence="7">
    <location>
        <begin position="892"/>
        <end position="933"/>
    </location>
</feature>
<dbReference type="AlphaFoldDB" id="A0A8H5Y623"/>
<dbReference type="PANTHER" id="PTHR22847:SF637">
    <property type="entry name" value="WD REPEAT DOMAIN 5B"/>
    <property type="match status" value="1"/>
</dbReference>
<feature type="domain" description="Nephrocystin 3-like N-terminal" evidence="8">
    <location>
        <begin position="424"/>
        <end position="514"/>
    </location>
</feature>
<evidence type="ECO:0000313" key="10">
    <source>
        <dbReference type="Proteomes" id="UP000544331"/>
    </source>
</evidence>
<gene>
    <name evidence="9" type="ORF">FMUND_11919</name>
</gene>
<evidence type="ECO:0000256" key="1">
    <source>
        <dbReference type="ARBA" id="ARBA00022574"/>
    </source>
</evidence>
<dbReference type="GO" id="GO:1990234">
    <property type="term" value="C:transferase complex"/>
    <property type="evidence" value="ECO:0007669"/>
    <property type="project" value="UniProtKB-ARBA"/>
</dbReference>
<evidence type="ECO:0000256" key="3">
    <source>
        <dbReference type="ARBA" id="ARBA00023054"/>
    </source>
</evidence>
<keyword evidence="2" id="KW-0677">Repeat</keyword>
<dbReference type="Pfam" id="PF00400">
    <property type="entry name" value="WD40"/>
    <property type="match status" value="3"/>
</dbReference>
<keyword evidence="3" id="KW-0175">Coiled coil</keyword>
<dbReference type="PRINTS" id="PR00320">
    <property type="entry name" value="GPROTEINBRPT"/>
</dbReference>
<protein>
    <recommendedName>
        <fullName evidence="5">Mitochondrial division protein 1</fullName>
    </recommendedName>
</protein>
<dbReference type="PROSITE" id="PS50294">
    <property type="entry name" value="WD_REPEATS_REGION"/>
    <property type="match status" value="3"/>
</dbReference>
<dbReference type="SMART" id="SM00320">
    <property type="entry name" value="WD40"/>
    <property type="match status" value="3"/>
</dbReference>
<dbReference type="SUPFAM" id="SSF50978">
    <property type="entry name" value="WD40 repeat-like"/>
    <property type="match status" value="1"/>
</dbReference>
<evidence type="ECO:0000259" key="8">
    <source>
        <dbReference type="Pfam" id="PF24883"/>
    </source>
</evidence>
<keyword evidence="1 7" id="KW-0853">WD repeat</keyword>
<organism evidence="9 10">
    <name type="scientific">Fusarium mundagurra</name>
    <dbReference type="NCBI Taxonomy" id="1567541"/>
    <lineage>
        <taxon>Eukaryota</taxon>
        <taxon>Fungi</taxon>
        <taxon>Dikarya</taxon>
        <taxon>Ascomycota</taxon>
        <taxon>Pezizomycotina</taxon>
        <taxon>Sordariomycetes</taxon>
        <taxon>Hypocreomycetidae</taxon>
        <taxon>Hypocreales</taxon>
        <taxon>Nectriaceae</taxon>
        <taxon>Fusarium</taxon>
        <taxon>Fusarium fujikuroi species complex</taxon>
    </lineage>
</organism>
<dbReference type="InterPro" id="IPR056884">
    <property type="entry name" value="NPHP3-like_N"/>
</dbReference>
<accession>A0A8H5Y623</accession>
<evidence type="ECO:0000313" key="9">
    <source>
        <dbReference type="EMBL" id="KAF5705796.1"/>
    </source>
</evidence>
<comment type="caution">
    <text evidence="9">The sequence shown here is derived from an EMBL/GenBank/DDBJ whole genome shotgun (WGS) entry which is preliminary data.</text>
</comment>
<dbReference type="Proteomes" id="UP000544331">
    <property type="component" value="Unassembled WGS sequence"/>
</dbReference>
<feature type="repeat" description="WD" evidence="7">
    <location>
        <begin position="934"/>
        <end position="975"/>
    </location>
</feature>
<keyword evidence="10" id="KW-1185">Reference proteome</keyword>
<dbReference type="EMBL" id="JAAOAN010000470">
    <property type="protein sequence ID" value="KAF5705796.1"/>
    <property type="molecule type" value="Genomic_DNA"/>
</dbReference>
<reference evidence="9 10" key="1">
    <citation type="submission" date="2020-05" db="EMBL/GenBank/DDBJ databases">
        <title>Identification and distribution of gene clusters putatively required for synthesis of sphingolipid metabolism inhibitors in phylogenetically diverse species of the filamentous fungus Fusarium.</title>
        <authorList>
            <person name="Kim H.-S."/>
            <person name="Busman M."/>
            <person name="Brown D.W."/>
            <person name="Divon H."/>
            <person name="Uhlig S."/>
            <person name="Proctor R.H."/>
        </authorList>
    </citation>
    <scope>NUCLEOTIDE SEQUENCE [LARGE SCALE GENOMIC DNA]</scope>
    <source>
        <strain evidence="9 10">NRRL 66235</strain>
    </source>
</reference>
<dbReference type="CDD" id="cd00200">
    <property type="entry name" value="WD40"/>
    <property type="match status" value="1"/>
</dbReference>
<dbReference type="InterPro" id="IPR001680">
    <property type="entry name" value="WD40_rpt"/>
</dbReference>
<dbReference type="PROSITE" id="PS00678">
    <property type="entry name" value="WD_REPEATS_1"/>
    <property type="match status" value="3"/>
</dbReference>
<dbReference type="OrthoDB" id="4158087at2759"/>